<dbReference type="SUPFAM" id="SSF55729">
    <property type="entry name" value="Acyl-CoA N-acyltransferases (Nat)"/>
    <property type="match status" value="1"/>
</dbReference>
<evidence type="ECO:0000256" key="8">
    <source>
        <dbReference type="ARBA" id="ARBA00054043"/>
    </source>
</evidence>
<dbReference type="Gene3D" id="3.40.630.70">
    <property type="entry name" value="Leucyl/phenylalanyl-tRNA-protein transferase, C-terminal domain"/>
    <property type="match status" value="1"/>
</dbReference>
<dbReference type="HAMAP" id="MF_00688">
    <property type="entry name" value="Leu_Phe_trans"/>
    <property type="match status" value="1"/>
</dbReference>
<keyword evidence="2 15" id="KW-0963">Cytoplasm</keyword>
<evidence type="ECO:0000256" key="10">
    <source>
        <dbReference type="ARBA" id="ARBA00066767"/>
    </source>
</evidence>
<comment type="subcellular location">
    <subcellularLocation>
        <location evidence="1 15">Cytoplasm</location>
    </subcellularLocation>
</comment>
<dbReference type="FunFam" id="3.30.70.3550:FF:000001">
    <property type="entry name" value="Leucyl/phenylalanyl-tRNA--protein transferase"/>
    <property type="match status" value="1"/>
</dbReference>
<dbReference type="InterPro" id="IPR004616">
    <property type="entry name" value="Leu/Phe-tRNA_Trfase"/>
</dbReference>
<evidence type="ECO:0000256" key="14">
    <source>
        <dbReference type="ARBA" id="ARBA00083640"/>
    </source>
</evidence>
<evidence type="ECO:0000256" key="5">
    <source>
        <dbReference type="ARBA" id="ARBA00050607"/>
    </source>
</evidence>
<name>A0AA37S060_9GAMM</name>
<dbReference type="GO" id="GO:0008914">
    <property type="term" value="F:leucyl-tRNA--protein transferase activity"/>
    <property type="evidence" value="ECO:0007669"/>
    <property type="project" value="UniProtKB-UniRule"/>
</dbReference>
<comment type="catalytic activity">
    <reaction evidence="5 15">
        <text>L-phenylalanyl-tRNA(Phe) + an N-terminal L-alpha-aminoacyl-[protein] = an N-terminal L-phenylalanyl-L-alpha-aminoacyl-[protein] + tRNA(Phe)</text>
        <dbReference type="Rhea" id="RHEA:43632"/>
        <dbReference type="Rhea" id="RHEA-COMP:9668"/>
        <dbReference type="Rhea" id="RHEA-COMP:9699"/>
        <dbReference type="Rhea" id="RHEA-COMP:10636"/>
        <dbReference type="Rhea" id="RHEA-COMP:10637"/>
        <dbReference type="ChEBI" id="CHEBI:78442"/>
        <dbReference type="ChEBI" id="CHEBI:78531"/>
        <dbReference type="ChEBI" id="CHEBI:78597"/>
        <dbReference type="ChEBI" id="CHEBI:83561"/>
        <dbReference type="EC" id="2.3.2.6"/>
    </reaction>
</comment>
<evidence type="ECO:0000313" key="17">
    <source>
        <dbReference type="Proteomes" id="UP001161422"/>
    </source>
</evidence>
<comment type="caution">
    <text evidence="16">The sequence shown here is derived from an EMBL/GenBank/DDBJ whole genome shotgun (WGS) entry which is preliminary data.</text>
</comment>
<dbReference type="GO" id="GO:0030163">
    <property type="term" value="P:protein catabolic process"/>
    <property type="evidence" value="ECO:0007669"/>
    <property type="project" value="UniProtKB-UniRule"/>
</dbReference>
<dbReference type="NCBIfam" id="TIGR00667">
    <property type="entry name" value="aat"/>
    <property type="match status" value="1"/>
</dbReference>
<evidence type="ECO:0000256" key="9">
    <source>
        <dbReference type="ARBA" id="ARBA00061535"/>
    </source>
</evidence>
<comment type="similarity">
    <text evidence="9 15">Belongs to the L/F-transferase family.</text>
</comment>
<dbReference type="Pfam" id="PF03588">
    <property type="entry name" value="Leu_Phe_trans"/>
    <property type="match status" value="1"/>
</dbReference>
<reference evidence="16" key="1">
    <citation type="journal article" date="2014" name="Int. J. Syst. Evol. Microbiol.">
        <title>Complete genome sequence of Corynebacterium casei LMG S-19264T (=DSM 44701T), isolated from a smear-ripened cheese.</title>
        <authorList>
            <consortium name="US DOE Joint Genome Institute (JGI-PGF)"/>
            <person name="Walter F."/>
            <person name="Albersmeier A."/>
            <person name="Kalinowski J."/>
            <person name="Ruckert C."/>
        </authorList>
    </citation>
    <scope>NUCLEOTIDE SEQUENCE</scope>
    <source>
        <strain evidence="16">NBRC 101628</strain>
    </source>
</reference>
<dbReference type="InterPro" id="IPR042221">
    <property type="entry name" value="Leu/Phe-tRNA_Trfase_N"/>
</dbReference>
<keyword evidence="17" id="KW-1185">Reference proteome</keyword>
<proteinExistence type="inferred from homology"/>
<evidence type="ECO:0000256" key="15">
    <source>
        <dbReference type="HAMAP-Rule" id="MF_00688"/>
    </source>
</evidence>
<accession>A0AA37S060</accession>
<evidence type="ECO:0000256" key="12">
    <source>
        <dbReference type="ARBA" id="ARBA00077136"/>
    </source>
</evidence>
<evidence type="ECO:0000256" key="11">
    <source>
        <dbReference type="ARBA" id="ARBA00074372"/>
    </source>
</evidence>
<dbReference type="Gene3D" id="3.30.70.3550">
    <property type="entry name" value="Leucyl/phenylalanyl-tRNA-protein transferase, N-terminal domain"/>
    <property type="match status" value="1"/>
</dbReference>
<evidence type="ECO:0000256" key="6">
    <source>
        <dbReference type="ARBA" id="ARBA00050652"/>
    </source>
</evidence>
<evidence type="ECO:0000256" key="1">
    <source>
        <dbReference type="ARBA" id="ARBA00004496"/>
    </source>
</evidence>
<keyword evidence="3 15" id="KW-0808">Transferase</keyword>
<protein>
    <recommendedName>
        <fullName evidence="11 15">Leucyl/phenylalanyl-tRNA--protein transferase</fullName>
        <ecNumber evidence="10 15">2.3.2.6</ecNumber>
    </recommendedName>
    <alternativeName>
        <fullName evidence="12 15">L/F-transferase</fullName>
    </alternativeName>
    <alternativeName>
        <fullName evidence="13 15">Leucyltransferase</fullName>
    </alternativeName>
    <alternativeName>
        <fullName evidence="14 15">Phenyalanyltransferase</fullName>
    </alternativeName>
</protein>
<gene>
    <name evidence="15 16" type="primary">aat</name>
    <name evidence="16" type="ORF">GCM10007895_31540</name>
</gene>
<evidence type="ECO:0000313" key="16">
    <source>
        <dbReference type="EMBL" id="GLP97847.1"/>
    </source>
</evidence>
<comment type="catalytic activity">
    <reaction evidence="7 15">
        <text>N-terminal L-lysyl-[protein] + L-leucyl-tRNA(Leu) = N-terminal L-leucyl-L-lysyl-[protein] + tRNA(Leu) + H(+)</text>
        <dbReference type="Rhea" id="RHEA:12340"/>
        <dbReference type="Rhea" id="RHEA-COMP:9613"/>
        <dbReference type="Rhea" id="RHEA-COMP:9622"/>
        <dbReference type="Rhea" id="RHEA-COMP:12670"/>
        <dbReference type="Rhea" id="RHEA-COMP:12671"/>
        <dbReference type="ChEBI" id="CHEBI:15378"/>
        <dbReference type="ChEBI" id="CHEBI:65249"/>
        <dbReference type="ChEBI" id="CHEBI:78442"/>
        <dbReference type="ChEBI" id="CHEBI:78494"/>
        <dbReference type="ChEBI" id="CHEBI:133043"/>
        <dbReference type="EC" id="2.3.2.6"/>
    </reaction>
</comment>
<keyword evidence="4 15" id="KW-0012">Acyltransferase</keyword>
<evidence type="ECO:0000256" key="7">
    <source>
        <dbReference type="ARBA" id="ARBA00051538"/>
    </source>
</evidence>
<comment type="function">
    <text evidence="8 15">Functions in the N-end rule pathway of protein degradation where it conjugates Leu, Phe and, less efficiently, Met from aminoacyl-tRNAs to the N-termini of proteins containing an N-terminal arginine or lysine.</text>
</comment>
<reference evidence="16" key="2">
    <citation type="submission" date="2023-01" db="EMBL/GenBank/DDBJ databases">
        <title>Draft genome sequence of Paraferrimonas sedimenticola strain NBRC 101628.</title>
        <authorList>
            <person name="Sun Q."/>
            <person name="Mori K."/>
        </authorList>
    </citation>
    <scope>NUCLEOTIDE SEQUENCE</scope>
    <source>
        <strain evidence="16">NBRC 101628</strain>
    </source>
</reference>
<evidence type="ECO:0000256" key="13">
    <source>
        <dbReference type="ARBA" id="ARBA00077165"/>
    </source>
</evidence>
<evidence type="ECO:0000256" key="4">
    <source>
        <dbReference type="ARBA" id="ARBA00023315"/>
    </source>
</evidence>
<dbReference type="PANTHER" id="PTHR30098:SF2">
    <property type="entry name" value="LEUCYL_PHENYLALANYL-TRNA--PROTEIN TRANSFERASE"/>
    <property type="match status" value="1"/>
</dbReference>
<dbReference type="Proteomes" id="UP001161422">
    <property type="component" value="Unassembled WGS sequence"/>
</dbReference>
<dbReference type="EMBL" id="BSNC01000012">
    <property type="protein sequence ID" value="GLP97847.1"/>
    <property type="molecule type" value="Genomic_DNA"/>
</dbReference>
<comment type="catalytic activity">
    <reaction evidence="6 15">
        <text>N-terminal L-arginyl-[protein] + L-leucyl-tRNA(Leu) = N-terminal L-leucyl-L-arginyl-[protein] + tRNA(Leu) + H(+)</text>
        <dbReference type="Rhea" id="RHEA:50416"/>
        <dbReference type="Rhea" id="RHEA-COMP:9613"/>
        <dbReference type="Rhea" id="RHEA-COMP:9622"/>
        <dbReference type="Rhea" id="RHEA-COMP:12672"/>
        <dbReference type="Rhea" id="RHEA-COMP:12673"/>
        <dbReference type="ChEBI" id="CHEBI:15378"/>
        <dbReference type="ChEBI" id="CHEBI:64719"/>
        <dbReference type="ChEBI" id="CHEBI:78442"/>
        <dbReference type="ChEBI" id="CHEBI:78494"/>
        <dbReference type="ChEBI" id="CHEBI:133044"/>
        <dbReference type="EC" id="2.3.2.6"/>
    </reaction>
</comment>
<dbReference type="InterPro" id="IPR042203">
    <property type="entry name" value="Leu/Phe-tRNA_Trfase_C"/>
</dbReference>
<evidence type="ECO:0000256" key="2">
    <source>
        <dbReference type="ARBA" id="ARBA00022490"/>
    </source>
</evidence>
<dbReference type="InterPro" id="IPR016181">
    <property type="entry name" value="Acyl_CoA_acyltransferase"/>
</dbReference>
<dbReference type="EC" id="2.3.2.6" evidence="10 15"/>
<dbReference type="GO" id="GO:0005737">
    <property type="term" value="C:cytoplasm"/>
    <property type="evidence" value="ECO:0007669"/>
    <property type="project" value="UniProtKB-SubCell"/>
</dbReference>
<organism evidence="16 17">
    <name type="scientific">Paraferrimonas sedimenticola</name>
    <dbReference type="NCBI Taxonomy" id="375674"/>
    <lineage>
        <taxon>Bacteria</taxon>
        <taxon>Pseudomonadati</taxon>
        <taxon>Pseudomonadota</taxon>
        <taxon>Gammaproteobacteria</taxon>
        <taxon>Alteromonadales</taxon>
        <taxon>Ferrimonadaceae</taxon>
        <taxon>Paraferrimonas</taxon>
    </lineage>
</organism>
<evidence type="ECO:0000256" key="3">
    <source>
        <dbReference type="ARBA" id="ARBA00022679"/>
    </source>
</evidence>
<dbReference type="AlphaFoldDB" id="A0AA37S060"/>
<sequence length="240" mass="27677">MELFPINHQIYYLHEEELGFPCPTTAVREPNGLLAIGGDLSPDRLMAAYYNGIFPWFNEGDPILWWSPTPRAVFHPADYRPSRSLAKLYRKHPWRLTVNRSFDEVIDACAEPRANEPETWIHPAMIQAYRQLHRQGHAHSVEVWLNDELVGGLYGICVGRVFCGESMFHRVSGASKIAFWQAMRLFHNLGIELVDAQLENPHLMNLGAELVTRNQFLSELKRYRDKSLPELSWIPRSLIA</sequence>
<dbReference type="PANTHER" id="PTHR30098">
    <property type="entry name" value="LEUCYL/PHENYLALANYL-TRNA--PROTEIN TRANSFERASE"/>
    <property type="match status" value="1"/>
</dbReference>